<evidence type="ECO:0000313" key="2">
    <source>
        <dbReference type="Proteomes" id="UP000050761"/>
    </source>
</evidence>
<dbReference type="EMBL" id="UZAH01025606">
    <property type="protein sequence ID" value="VDO67104.1"/>
    <property type="molecule type" value="Genomic_DNA"/>
</dbReference>
<accession>A0A183FHC1</accession>
<dbReference type="AlphaFoldDB" id="A0A183FHC1"/>
<sequence>MVFTIAFSVIFLYYRYIMNKTGGFSLKVSRIPSRTALKTQNGA</sequence>
<evidence type="ECO:0000313" key="3">
    <source>
        <dbReference type="WBParaSite" id="HPBE_0000614801-mRNA-1"/>
    </source>
</evidence>
<protein>
    <submittedName>
        <fullName evidence="3">RDD family protein</fullName>
    </submittedName>
</protein>
<name>A0A183FHC1_HELPZ</name>
<proteinExistence type="predicted"/>
<accession>A0A3P7Y833</accession>
<dbReference type="OrthoDB" id="5842792at2759"/>
<reference evidence="1 2" key="1">
    <citation type="submission" date="2018-11" db="EMBL/GenBank/DDBJ databases">
        <authorList>
            <consortium name="Pathogen Informatics"/>
        </authorList>
    </citation>
    <scope>NUCLEOTIDE SEQUENCE [LARGE SCALE GENOMIC DNA]</scope>
</reference>
<dbReference type="Proteomes" id="UP000050761">
    <property type="component" value="Unassembled WGS sequence"/>
</dbReference>
<reference evidence="3" key="2">
    <citation type="submission" date="2019-09" db="UniProtKB">
        <authorList>
            <consortium name="WormBaseParasite"/>
        </authorList>
    </citation>
    <scope>IDENTIFICATION</scope>
</reference>
<gene>
    <name evidence="1" type="ORF">HPBE_LOCUS6149</name>
</gene>
<evidence type="ECO:0000313" key="1">
    <source>
        <dbReference type="EMBL" id="VDO67104.1"/>
    </source>
</evidence>
<keyword evidence="2" id="KW-1185">Reference proteome</keyword>
<dbReference type="WBParaSite" id="HPBE_0000614801-mRNA-1">
    <property type="protein sequence ID" value="HPBE_0000614801-mRNA-1"/>
    <property type="gene ID" value="HPBE_0000614801"/>
</dbReference>
<organism evidence="2 3">
    <name type="scientific">Heligmosomoides polygyrus</name>
    <name type="common">Parasitic roundworm</name>
    <dbReference type="NCBI Taxonomy" id="6339"/>
    <lineage>
        <taxon>Eukaryota</taxon>
        <taxon>Metazoa</taxon>
        <taxon>Ecdysozoa</taxon>
        <taxon>Nematoda</taxon>
        <taxon>Chromadorea</taxon>
        <taxon>Rhabditida</taxon>
        <taxon>Rhabditina</taxon>
        <taxon>Rhabditomorpha</taxon>
        <taxon>Strongyloidea</taxon>
        <taxon>Heligmosomidae</taxon>
        <taxon>Heligmosomoides</taxon>
    </lineage>
</organism>